<comment type="cofactor">
    <cofactor evidence="7">
        <name>Zn(2+)</name>
        <dbReference type="ChEBI" id="CHEBI:29105"/>
    </cofactor>
    <text evidence="7">Binds 1 zinc ion per subunit.</text>
</comment>
<dbReference type="Gene3D" id="3.30.1490.190">
    <property type="match status" value="1"/>
</dbReference>
<feature type="binding site" evidence="7">
    <location>
        <position position="127"/>
    </location>
    <ligand>
        <name>Zn(2+)</name>
        <dbReference type="ChEBI" id="CHEBI:29105"/>
    </ligand>
</feature>
<evidence type="ECO:0000313" key="9">
    <source>
        <dbReference type="Proteomes" id="UP000253975"/>
    </source>
</evidence>
<keyword evidence="3 7" id="KW-0862">Zinc</keyword>
<dbReference type="GO" id="GO:0045892">
    <property type="term" value="P:negative regulation of DNA-templated transcription"/>
    <property type="evidence" value="ECO:0007669"/>
    <property type="project" value="TreeGrafter"/>
</dbReference>
<evidence type="ECO:0000256" key="5">
    <source>
        <dbReference type="ARBA" id="ARBA00023125"/>
    </source>
</evidence>
<dbReference type="AlphaFoldDB" id="A0A369LM07"/>
<dbReference type="GO" id="GO:0003700">
    <property type="term" value="F:DNA-binding transcription factor activity"/>
    <property type="evidence" value="ECO:0007669"/>
    <property type="project" value="InterPro"/>
</dbReference>
<accession>A0A369LM07</accession>
<evidence type="ECO:0000256" key="3">
    <source>
        <dbReference type="ARBA" id="ARBA00022833"/>
    </source>
</evidence>
<comment type="caution">
    <text evidence="8">The sequence shown here is derived from an EMBL/GenBank/DDBJ whole genome shotgun (WGS) entry which is preliminary data.</text>
</comment>
<dbReference type="GO" id="GO:0008270">
    <property type="term" value="F:zinc ion binding"/>
    <property type="evidence" value="ECO:0007669"/>
    <property type="project" value="TreeGrafter"/>
</dbReference>
<keyword evidence="7" id="KW-0479">Metal-binding</keyword>
<feature type="binding site" evidence="7">
    <location>
        <position position="85"/>
    </location>
    <ligand>
        <name>Zn(2+)</name>
        <dbReference type="ChEBI" id="CHEBI:29105"/>
    </ligand>
</feature>
<dbReference type="GO" id="GO:0000976">
    <property type="term" value="F:transcription cis-regulatory region binding"/>
    <property type="evidence" value="ECO:0007669"/>
    <property type="project" value="TreeGrafter"/>
</dbReference>
<dbReference type="PANTHER" id="PTHR33202">
    <property type="entry name" value="ZINC UPTAKE REGULATION PROTEIN"/>
    <property type="match status" value="1"/>
</dbReference>
<keyword evidence="4" id="KW-0805">Transcription regulation</keyword>
<proteinExistence type="inferred from homology"/>
<keyword evidence="6" id="KW-0804">Transcription</keyword>
<dbReference type="Proteomes" id="UP000253975">
    <property type="component" value="Unassembled WGS sequence"/>
</dbReference>
<dbReference type="InterPro" id="IPR002481">
    <property type="entry name" value="FUR"/>
</dbReference>
<sequence length="133" mass="14633">MAQRNTVQQKIIAGQLAKLHGSHPTADEVYQSMKDEYPSISRATVYRNLNKMSDNGQALKVRVSSGADHFDDTLRPHYHVVCAKCGRVDDVEVDLPSSVTESLDKATAPGFTITGYELLFCGLCSACAQERQE</sequence>
<dbReference type="InterPro" id="IPR043135">
    <property type="entry name" value="Fur_C"/>
</dbReference>
<feature type="binding site" evidence="7">
    <location>
        <position position="124"/>
    </location>
    <ligand>
        <name>Zn(2+)</name>
        <dbReference type="ChEBI" id="CHEBI:29105"/>
    </ligand>
</feature>
<dbReference type="GO" id="GO:1900376">
    <property type="term" value="P:regulation of secondary metabolite biosynthetic process"/>
    <property type="evidence" value="ECO:0007669"/>
    <property type="project" value="TreeGrafter"/>
</dbReference>
<evidence type="ECO:0000313" key="8">
    <source>
        <dbReference type="EMBL" id="RDB60593.1"/>
    </source>
</evidence>
<dbReference type="RefSeq" id="WP_114614777.1">
    <property type="nucleotide sequence ID" value="NZ_DAWAQT010000015.1"/>
</dbReference>
<dbReference type="CDD" id="cd07153">
    <property type="entry name" value="Fur_like"/>
    <property type="match status" value="1"/>
</dbReference>
<dbReference type="Pfam" id="PF01475">
    <property type="entry name" value="FUR"/>
    <property type="match status" value="1"/>
</dbReference>
<evidence type="ECO:0000256" key="6">
    <source>
        <dbReference type="ARBA" id="ARBA00023163"/>
    </source>
</evidence>
<keyword evidence="2" id="KW-0678">Repressor</keyword>
<name>A0A369LM07_9ACTN</name>
<dbReference type="InterPro" id="IPR036388">
    <property type="entry name" value="WH-like_DNA-bd_sf"/>
</dbReference>
<keyword evidence="5" id="KW-0238">DNA-binding</keyword>
<gene>
    <name evidence="8" type="ORF">C1881_01530</name>
</gene>
<dbReference type="InterPro" id="IPR036390">
    <property type="entry name" value="WH_DNA-bd_sf"/>
</dbReference>
<evidence type="ECO:0000256" key="4">
    <source>
        <dbReference type="ARBA" id="ARBA00023015"/>
    </source>
</evidence>
<dbReference type="SUPFAM" id="SSF46785">
    <property type="entry name" value="Winged helix' DNA-binding domain"/>
    <property type="match status" value="1"/>
</dbReference>
<dbReference type="PANTHER" id="PTHR33202:SF7">
    <property type="entry name" value="FERRIC UPTAKE REGULATION PROTEIN"/>
    <property type="match status" value="1"/>
</dbReference>
<evidence type="ECO:0000256" key="7">
    <source>
        <dbReference type="PIRSR" id="PIRSR602481-1"/>
    </source>
</evidence>
<reference evidence="8 9" key="1">
    <citation type="journal article" date="2018" name="Elife">
        <title>Discovery and characterization of a prevalent human gut bacterial enzyme sufficient for the inactivation of a family of plant toxins.</title>
        <authorList>
            <person name="Koppel N."/>
            <person name="Bisanz J.E."/>
            <person name="Pandelia M.E."/>
            <person name="Turnbaugh P.J."/>
            <person name="Balskus E.P."/>
        </authorList>
    </citation>
    <scope>NUCLEOTIDE SEQUENCE [LARGE SCALE GENOMIC DNA]</scope>
    <source>
        <strain evidence="8 9">OB21 GAM31</strain>
    </source>
</reference>
<comment type="similarity">
    <text evidence="1">Belongs to the Fur family.</text>
</comment>
<evidence type="ECO:0000256" key="2">
    <source>
        <dbReference type="ARBA" id="ARBA00022491"/>
    </source>
</evidence>
<dbReference type="Gene3D" id="1.10.10.10">
    <property type="entry name" value="Winged helix-like DNA-binding domain superfamily/Winged helix DNA-binding domain"/>
    <property type="match status" value="1"/>
</dbReference>
<protein>
    <submittedName>
        <fullName evidence="8">Transcriptional repressor</fullName>
    </submittedName>
</protein>
<organism evidence="8 9">
    <name type="scientific">Slackia isoflavoniconvertens</name>
    <dbReference type="NCBI Taxonomy" id="572010"/>
    <lineage>
        <taxon>Bacteria</taxon>
        <taxon>Bacillati</taxon>
        <taxon>Actinomycetota</taxon>
        <taxon>Coriobacteriia</taxon>
        <taxon>Eggerthellales</taxon>
        <taxon>Eggerthellaceae</taxon>
        <taxon>Slackia</taxon>
    </lineage>
</organism>
<feature type="binding site" evidence="7">
    <location>
        <position position="82"/>
    </location>
    <ligand>
        <name>Zn(2+)</name>
        <dbReference type="ChEBI" id="CHEBI:29105"/>
    </ligand>
</feature>
<dbReference type="EMBL" id="PPTO01000002">
    <property type="protein sequence ID" value="RDB60593.1"/>
    <property type="molecule type" value="Genomic_DNA"/>
</dbReference>
<evidence type="ECO:0000256" key="1">
    <source>
        <dbReference type="ARBA" id="ARBA00007957"/>
    </source>
</evidence>